<dbReference type="AlphaFoldDB" id="A0A812SK70"/>
<evidence type="ECO:0000313" key="2">
    <source>
        <dbReference type="Proteomes" id="UP000604046"/>
    </source>
</evidence>
<keyword evidence="2" id="KW-1185">Reference proteome</keyword>
<gene>
    <name evidence="1" type="ORF">SNAT2548_LOCUS27210</name>
</gene>
<comment type="caution">
    <text evidence="1">The sequence shown here is derived from an EMBL/GenBank/DDBJ whole genome shotgun (WGS) entry which is preliminary data.</text>
</comment>
<accession>A0A812SK70</accession>
<sequence>MLPLLRACRNLHSFSAASGCCKAQKEIKKQDEDAFHAAEKLEDAVDARDAGLSRLRKVFTSAFHAFLRMCCMCFADLSQRDLGR</sequence>
<proteinExistence type="predicted"/>
<protein>
    <submittedName>
        <fullName evidence="1">Uncharacterized protein</fullName>
    </submittedName>
</protein>
<evidence type="ECO:0000313" key="1">
    <source>
        <dbReference type="EMBL" id="CAE7484964.1"/>
    </source>
</evidence>
<dbReference type="Proteomes" id="UP000604046">
    <property type="component" value="Unassembled WGS sequence"/>
</dbReference>
<reference evidence="1" key="1">
    <citation type="submission" date="2021-02" db="EMBL/GenBank/DDBJ databases">
        <authorList>
            <person name="Dougan E. K."/>
            <person name="Rhodes N."/>
            <person name="Thang M."/>
            <person name="Chan C."/>
        </authorList>
    </citation>
    <scope>NUCLEOTIDE SEQUENCE</scope>
</reference>
<organism evidence="1 2">
    <name type="scientific">Symbiodinium natans</name>
    <dbReference type="NCBI Taxonomy" id="878477"/>
    <lineage>
        <taxon>Eukaryota</taxon>
        <taxon>Sar</taxon>
        <taxon>Alveolata</taxon>
        <taxon>Dinophyceae</taxon>
        <taxon>Suessiales</taxon>
        <taxon>Symbiodiniaceae</taxon>
        <taxon>Symbiodinium</taxon>
    </lineage>
</organism>
<dbReference type="PROSITE" id="PS51257">
    <property type="entry name" value="PROKAR_LIPOPROTEIN"/>
    <property type="match status" value="1"/>
</dbReference>
<dbReference type="EMBL" id="CAJNDS010002459">
    <property type="protein sequence ID" value="CAE7484964.1"/>
    <property type="molecule type" value="Genomic_DNA"/>
</dbReference>
<name>A0A812SK70_9DINO</name>